<dbReference type="Proteomes" id="UP000238836">
    <property type="component" value="Unassembled WGS sequence"/>
</dbReference>
<feature type="transmembrane region" description="Helical" evidence="1">
    <location>
        <begin position="142"/>
        <end position="160"/>
    </location>
</feature>
<evidence type="ECO:0000313" key="3">
    <source>
        <dbReference type="EMBL" id="PRZ12983.1"/>
    </source>
</evidence>
<comment type="caution">
    <text evidence="3">The sequence shown here is derived from an EMBL/GenBank/DDBJ whole genome shotgun (WGS) entry which is preliminary data.</text>
</comment>
<keyword evidence="1" id="KW-0472">Membrane</keyword>
<name>A0ABX5EMK4_9BACL</name>
<dbReference type="EMBL" id="PVTZ01000010">
    <property type="protein sequence ID" value="PRZ12983.1"/>
    <property type="molecule type" value="Genomic_DNA"/>
</dbReference>
<protein>
    <submittedName>
        <fullName evidence="3">Stage V sporulation protein AA</fullName>
    </submittedName>
</protein>
<feature type="domain" description="Stage V sporulation protein AA" evidence="2">
    <location>
        <begin position="4"/>
        <end position="87"/>
    </location>
</feature>
<organism evidence="3 4">
    <name type="scientific">Laceyella sediminis</name>
    <dbReference type="NCBI Taxonomy" id="573074"/>
    <lineage>
        <taxon>Bacteria</taxon>
        <taxon>Bacillati</taxon>
        <taxon>Bacillota</taxon>
        <taxon>Bacilli</taxon>
        <taxon>Bacillales</taxon>
        <taxon>Thermoactinomycetaceae</taxon>
        <taxon>Laceyella</taxon>
    </lineage>
</organism>
<keyword evidence="1" id="KW-1133">Transmembrane helix</keyword>
<keyword evidence="1" id="KW-0812">Transmembrane</keyword>
<dbReference type="InterPro" id="IPR021997">
    <property type="entry name" value="SporV_AA"/>
</dbReference>
<evidence type="ECO:0000313" key="4">
    <source>
        <dbReference type="Proteomes" id="UP000238836"/>
    </source>
</evidence>
<keyword evidence="4" id="KW-1185">Reference proteome</keyword>
<reference evidence="3 4" key="1">
    <citation type="submission" date="2018-03" db="EMBL/GenBank/DDBJ databases">
        <title>Genomic Encyclopedia of Archaeal and Bacterial Type Strains, Phase II (KMG-II): from individual species to whole genera.</title>
        <authorList>
            <person name="Goeker M."/>
        </authorList>
    </citation>
    <scope>NUCLEOTIDE SEQUENCE [LARGE SCALE GENOMIC DNA]</scope>
    <source>
        <strain evidence="3 4">RHA1</strain>
    </source>
</reference>
<gene>
    <name evidence="3" type="ORF">CLV36_11030</name>
</gene>
<evidence type="ECO:0000256" key="1">
    <source>
        <dbReference type="SAM" id="Phobius"/>
    </source>
</evidence>
<dbReference type="RefSeq" id="WP_106342831.1">
    <property type="nucleotide sequence ID" value="NZ_PVTZ01000010.1"/>
</dbReference>
<accession>A0ABX5EMK4</accession>
<feature type="transmembrane region" description="Helical" evidence="1">
    <location>
        <begin position="95"/>
        <end position="116"/>
    </location>
</feature>
<dbReference type="InterPro" id="IPR038548">
    <property type="entry name" value="SporV_AA_N_sf"/>
</dbReference>
<dbReference type="Gene3D" id="2.60.480.10">
    <property type="entry name" value="eubacterium ventriosum atcc domain"/>
    <property type="match status" value="1"/>
</dbReference>
<evidence type="ECO:0000259" key="2">
    <source>
        <dbReference type="Pfam" id="PF12164"/>
    </source>
</evidence>
<dbReference type="Pfam" id="PF12164">
    <property type="entry name" value="SporV_AA"/>
    <property type="match status" value="1"/>
</dbReference>
<sequence length="201" mass="22930">MKPMLYLRLKKKVMATPGQPLTIKDLCRLTGEGIPPEVGNTPVCVPQLGHGNYLVIDVIDIIQLVQKKFPMIEVQQVGPHQMLVEVKLSDKRPRFLYVMLVSLVLFAGSGLAIMNFHTDVSMAAVHERIVFLLTGQHVKKPLLLQIPYSIGIGVGMMLFFNRLFQRKFNEEPSPLELETFQYQETIDQYMINDEKQEVDFS</sequence>
<proteinExistence type="predicted"/>